<evidence type="ECO:0000313" key="1">
    <source>
        <dbReference type="EMBL" id="KAJ7782464.1"/>
    </source>
</evidence>
<dbReference type="Proteomes" id="UP001215280">
    <property type="component" value="Unassembled WGS sequence"/>
</dbReference>
<protein>
    <submittedName>
        <fullName evidence="1">Uncharacterized protein</fullName>
    </submittedName>
</protein>
<evidence type="ECO:0000313" key="2">
    <source>
        <dbReference type="Proteomes" id="UP001215280"/>
    </source>
</evidence>
<name>A0AAD7P0B2_9AGAR</name>
<dbReference type="AlphaFoldDB" id="A0AAD7P0B2"/>
<reference evidence="1" key="1">
    <citation type="submission" date="2023-03" db="EMBL/GenBank/DDBJ databases">
        <title>Massive genome expansion in bonnet fungi (Mycena s.s.) driven by repeated elements and novel gene families across ecological guilds.</title>
        <authorList>
            <consortium name="Lawrence Berkeley National Laboratory"/>
            <person name="Harder C.B."/>
            <person name="Miyauchi S."/>
            <person name="Viragh M."/>
            <person name="Kuo A."/>
            <person name="Thoen E."/>
            <person name="Andreopoulos B."/>
            <person name="Lu D."/>
            <person name="Skrede I."/>
            <person name="Drula E."/>
            <person name="Henrissat B."/>
            <person name="Morin E."/>
            <person name="Kohler A."/>
            <person name="Barry K."/>
            <person name="LaButti K."/>
            <person name="Morin E."/>
            <person name="Salamov A."/>
            <person name="Lipzen A."/>
            <person name="Mereny Z."/>
            <person name="Hegedus B."/>
            <person name="Baldrian P."/>
            <person name="Stursova M."/>
            <person name="Weitz H."/>
            <person name="Taylor A."/>
            <person name="Grigoriev I.V."/>
            <person name="Nagy L.G."/>
            <person name="Martin F."/>
            <person name="Kauserud H."/>
        </authorList>
    </citation>
    <scope>NUCLEOTIDE SEQUENCE</scope>
    <source>
        <strain evidence="1">CBHHK188m</strain>
    </source>
</reference>
<comment type="caution">
    <text evidence="1">The sequence shown here is derived from an EMBL/GenBank/DDBJ whole genome shotgun (WGS) entry which is preliminary data.</text>
</comment>
<accession>A0AAD7P0B2</accession>
<organism evidence="1 2">
    <name type="scientific">Mycena maculata</name>
    <dbReference type="NCBI Taxonomy" id="230809"/>
    <lineage>
        <taxon>Eukaryota</taxon>
        <taxon>Fungi</taxon>
        <taxon>Dikarya</taxon>
        <taxon>Basidiomycota</taxon>
        <taxon>Agaricomycotina</taxon>
        <taxon>Agaricomycetes</taxon>
        <taxon>Agaricomycetidae</taxon>
        <taxon>Agaricales</taxon>
        <taxon>Marasmiineae</taxon>
        <taxon>Mycenaceae</taxon>
        <taxon>Mycena</taxon>
    </lineage>
</organism>
<sequence length="269" mass="30350">MGSILVGSVAEACNCTPLAMERWPWGSGLKNSLELFDTIWLQSSWTHNVVTGQDTSISEYSAPLHGAPAAQATSKHVYFHYRVVVLLADLCQPASQVLPGWQLPAELPEVGQKLAELRWQCLKSPFPKLAALFGSFRTSTLKQFCHGHYRVGMLGNGQNILKKRAEKLSEWKESKIYCLHTLLMVMWPRLPRVLPIDLSAQQGYKDHQILNKLVKFTFAQIKSNLQKLGIGDTRNEGQYKEWAVTSAAFDLFAAKMDDFWQKELALTRT</sequence>
<keyword evidence="2" id="KW-1185">Reference proteome</keyword>
<gene>
    <name evidence="1" type="ORF">DFH07DRAFT_1010781</name>
</gene>
<dbReference type="EMBL" id="JARJLG010000003">
    <property type="protein sequence ID" value="KAJ7782464.1"/>
    <property type="molecule type" value="Genomic_DNA"/>
</dbReference>
<proteinExistence type="predicted"/>